<evidence type="ECO:0000259" key="1">
    <source>
        <dbReference type="Pfam" id="PF11611"/>
    </source>
</evidence>
<evidence type="ECO:0000313" key="3">
    <source>
        <dbReference type="Proteomes" id="UP000194499"/>
    </source>
</evidence>
<dbReference type="EMBL" id="FWZB01000024">
    <property type="protein sequence ID" value="SMD75294.1"/>
    <property type="molecule type" value="Genomic_DNA"/>
</dbReference>
<dbReference type="AlphaFoldDB" id="A0A1Y5Z144"/>
<dbReference type="InterPro" id="IPR029051">
    <property type="entry name" value="DUF4352"/>
</dbReference>
<protein>
    <recommendedName>
        <fullName evidence="1">DUF4352 domain-containing protein</fullName>
    </recommendedName>
</protein>
<name>A0A1Y5Z144_9BACI</name>
<feature type="domain" description="DUF4352" evidence="1">
    <location>
        <begin position="43"/>
        <end position="138"/>
    </location>
</feature>
<reference evidence="3" key="1">
    <citation type="submission" date="2017-04" db="EMBL/GenBank/DDBJ databases">
        <authorList>
            <person name="Criscuolo A."/>
        </authorList>
    </citation>
    <scope>NUCLEOTIDE SEQUENCE [LARGE SCALE GENOMIC DNA]</scope>
</reference>
<gene>
    <name evidence="2" type="ORF">BACERE00191_00992</name>
</gene>
<dbReference type="Proteomes" id="UP000194499">
    <property type="component" value="Unassembled WGS sequence"/>
</dbReference>
<organism evidence="2 3">
    <name type="scientific">Bacillus pacificus</name>
    <dbReference type="NCBI Taxonomy" id="2026187"/>
    <lineage>
        <taxon>Bacteria</taxon>
        <taxon>Bacillati</taxon>
        <taxon>Bacillota</taxon>
        <taxon>Bacilli</taxon>
        <taxon>Bacillales</taxon>
        <taxon>Bacillaceae</taxon>
        <taxon>Bacillus</taxon>
        <taxon>Bacillus cereus group</taxon>
    </lineage>
</organism>
<sequence length="170" mass="20416">MKHKKIILITSVIIICALCTLKYNSVNKDYKNYEIISKPIILNQEFITNDFKITYMNTQKNTVNINNDKYIEYQINIKMKNNTKKNMQYPSNKFYILAPNYNYNQSLYLYNKDKKQIPFHLQPNEEIEGFLIFKMPYDWNITDDTPVKIIYSESNTDKNQTIQHILDFQK</sequence>
<accession>A0A3P1B3I5</accession>
<evidence type="ECO:0000313" key="2">
    <source>
        <dbReference type="EMBL" id="SMD75294.1"/>
    </source>
</evidence>
<dbReference type="Pfam" id="PF11611">
    <property type="entry name" value="DUF4352"/>
    <property type="match status" value="1"/>
</dbReference>
<dbReference type="RefSeq" id="WP_050224771.1">
    <property type="nucleotide sequence ID" value="NZ_FWZB01000024.1"/>
</dbReference>
<proteinExistence type="predicted"/>
<accession>A0A1Y5Z144</accession>